<dbReference type="InterPro" id="IPR003043">
    <property type="entry name" value="Uropor_MeTrfase_CS"/>
</dbReference>
<gene>
    <name evidence="20" type="primary">cobA</name>
    <name evidence="20" type="ORF">CHR90_14050</name>
</gene>
<keyword evidence="11" id="KW-0511">Multifunctional enzyme</keyword>
<dbReference type="Pfam" id="PF00590">
    <property type="entry name" value="TP_methylase"/>
    <property type="match status" value="1"/>
</dbReference>
<dbReference type="Gene3D" id="3.30.160.110">
    <property type="entry name" value="Siroheme synthase, domain 2"/>
    <property type="match status" value="1"/>
</dbReference>
<dbReference type="GO" id="GO:0051266">
    <property type="term" value="F:sirohydrochlorin ferrochelatase activity"/>
    <property type="evidence" value="ECO:0007669"/>
    <property type="project" value="InterPro"/>
</dbReference>
<protein>
    <submittedName>
        <fullName evidence="20">Uroporphyrinogen-III C-methyltransferase</fullName>
    </submittedName>
</protein>
<dbReference type="InterPro" id="IPR014776">
    <property type="entry name" value="4pyrrole_Mease_sub2"/>
</dbReference>
<dbReference type="Gene3D" id="3.30.950.10">
    <property type="entry name" value="Methyltransferase, Cobalt-precorrin-4 Transmethylase, Domain 2"/>
    <property type="match status" value="1"/>
</dbReference>
<evidence type="ECO:0000256" key="6">
    <source>
        <dbReference type="ARBA" id="ARBA00022691"/>
    </source>
</evidence>
<dbReference type="InterPro" id="IPR000878">
    <property type="entry name" value="4pyrrol_Mease"/>
</dbReference>
<dbReference type="OrthoDB" id="9815856at2"/>
<dbReference type="InterPro" id="IPR014777">
    <property type="entry name" value="4pyrrole_Mease_sub1"/>
</dbReference>
<dbReference type="EMBL" id="NOXS01000033">
    <property type="protein sequence ID" value="OYQ18082.1"/>
    <property type="molecule type" value="Genomic_DNA"/>
</dbReference>
<dbReference type="NCBIfam" id="NF004790">
    <property type="entry name" value="PRK06136.1"/>
    <property type="match status" value="1"/>
</dbReference>
<feature type="transmembrane region" description="Helical" evidence="16">
    <location>
        <begin position="20"/>
        <end position="37"/>
    </location>
</feature>
<evidence type="ECO:0000256" key="2">
    <source>
        <dbReference type="ARBA" id="ARBA00005879"/>
    </source>
</evidence>
<feature type="domain" description="Tetrapyrrole methylase" evidence="17">
    <location>
        <begin position="212"/>
        <end position="421"/>
    </location>
</feature>
<dbReference type="Pfam" id="PF13241">
    <property type="entry name" value="NAD_binding_7"/>
    <property type="match status" value="1"/>
</dbReference>
<keyword evidence="16" id="KW-1133">Transmembrane helix</keyword>
<dbReference type="Gene3D" id="1.10.8.210">
    <property type="entry name" value="Sirohaem synthase, dimerisation domain"/>
    <property type="match status" value="1"/>
</dbReference>
<dbReference type="GO" id="GO:0019354">
    <property type="term" value="P:siroheme biosynthetic process"/>
    <property type="evidence" value="ECO:0007669"/>
    <property type="project" value="UniProtKB-UniPathway"/>
</dbReference>
<evidence type="ECO:0000256" key="5">
    <source>
        <dbReference type="ARBA" id="ARBA00022679"/>
    </source>
</evidence>
<dbReference type="InterPro" id="IPR050161">
    <property type="entry name" value="Siro_Cobalamin_biosynth"/>
</dbReference>
<dbReference type="Proteomes" id="UP000216361">
    <property type="component" value="Unassembled WGS sequence"/>
</dbReference>
<dbReference type="CDD" id="cd11642">
    <property type="entry name" value="SUMT"/>
    <property type="match status" value="1"/>
</dbReference>
<evidence type="ECO:0000256" key="16">
    <source>
        <dbReference type="SAM" id="Phobius"/>
    </source>
</evidence>
<evidence type="ECO:0000256" key="8">
    <source>
        <dbReference type="ARBA" id="ARBA00023027"/>
    </source>
</evidence>
<evidence type="ECO:0000256" key="7">
    <source>
        <dbReference type="ARBA" id="ARBA00023002"/>
    </source>
</evidence>
<comment type="pathway">
    <text evidence="1">Porphyrin-containing compound metabolism; siroheme biosynthesis; sirohydrochlorin from precorrin-2: step 1/1.</text>
</comment>
<evidence type="ECO:0000259" key="17">
    <source>
        <dbReference type="Pfam" id="PF00590"/>
    </source>
</evidence>
<keyword evidence="3" id="KW-0169">Cobalamin biosynthesis</keyword>
<keyword evidence="7" id="KW-0560">Oxidoreductase</keyword>
<name>A0A255XME9_9PROT</name>
<dbReference type="GO" id="GO:0043115">
    <property type="term" value="F:precorrin-2 dehydrogenase activity"/>
    <property type="evidence" value="ECO:0007669"/>
    <property type="project" value="UniProtKB-EC"/>
</dbReference>
<keyword evidence="6" id="KW-0949">S-adenosyl-L-methionine</keyword>
<feature type="active site" description="Proton donor" evidence="14">
    <location>
        <position position="264"/>
    </location>
</feature>
<evidence type="ECO:0000259" key="19">
    <source>
        <dbReference type="Pfam" id="PF14824"/>
    </source>
</evidence>
<dbReference type="SUPFAM" id="SSF75615">
    <property type="entry name" value="Siroheme synthase middle domains-like"/>
    <property type="match status" value="1"/>
</dbReference>
<dbReference type="InterPro" id="IPR012409">
    <property type="entry name" value="Sirohaem_synth"/>
</dbReference>
<dbReference type="NCBIfam" id="TIGR01470">
    <property type="entry name" value="cysG_Nterm"/>
    <property type="match status" value="1"/>
</dbReference>
<dbReference type="SUPFAM" id="SSF53790">
    <property type="entry name" value="Tetrapyrrole methylase"/>
    <property type="match status" value="1"/>
</dbReference>
<proteinExistence type="inferred from homology"/>
<keyword evidence="10" id="KW-0627">Porphyrin biosynthesis</keyword>
<dbReference type="GO" id="GO:0004851">
    <property type="term" value="F:uroporphyrin-III C-methyltransferase activity"/>
    <property type="evidence" value="ECO:0007669"/>
    <property type="project" value="InterPro"/>
</dbReference>
<evidence type="ECO:0000259" key="18">
    <source>
        <dbReference type="Pfam" id="PF10414"/>
    </source>
</evidence>
<dbReference type="InterPro" id="IPR036291">
    <property type="entry name" value="NAD(P)-bd_dom_sf"/>
</dbReference>
<dbReference type="FunFam" id="3.40.1010.10:FF:000001">
    <property type="entry name" value="Siroheme synthase"/>
    <property type="match status" value="1"/>
</dbReference>
<dbReference type="PANTHER" id="PTHR45790">
    <property type="entry name" value="SIROHEME SYNTHASE-RELATED"/>
    <property type="match status" value="1"/>
</dbReference>
<evidence type="ECO:0000256" key="11">
    <source>
        <dbReference type="ARBA" id="ARBA00023268"/>
    </source>
</evidence>
<dbReference type="PANTHER" id="PTHR45790:SF3">
    <property type="entry name" value="S-ADENOSYL-L-METHIONINE-DEPENDENT UROPORPHYRINOGEN III METHYLTRANSFERASE, CHLOROPLASTIC"/>
    <property type="match status" value="1"/>
</dbReference>
<evidence type="ECO:0000313" key="21">
    <source>
        <dbReference type="Proteomes" id="UP000216361"/>
    </source>
</evidence>
<evidence type="ECO:0000256" key="9">
    <source>
        <dbReference type="ARBA" id="ARBA00023239"/>
    </source>
</evidence>
<keyword evidence="16" id="KW-0472">Membrane</keyword>
<keyword evidence="5 15" id="KW-0808">Transferase</keyword>
<dbReference type="Pfam" id="PF14824">
    <property type="entry name" value="Sirohm_synth_M"/>
    <property type="match status" value="1"/>
</dbReference>
<sequence>MPKPLSSPEKVSGLSHFPAFFALAGVPVLVIGAGDLAEAKARLVERAGARVARWPDWAPGADLTGFRLIIAAPEAGSVDLRALRVAATAARVPLNVADRPEFCDFILPAIIERGPVTIAVSTGGASPILARLLRAVLEKAIPPGYGTLARLAGAFRARVAAALPDSTERKAFWEKHLSGAVADLALAGNAAAAEAALADALASPSAPDRLPVALVGAGPGDPDLLTLRAARLIAAADIILYDALVGDGVLRLAKREAKLIPVGKRCGDRTSMTQAAINDALLAAARSGGRVVRLKGGDPGVFGRALEEITHLETHGFPVELVPGVTAALGAAAALRCSLTQRGVARSLTLATAQTLDGSADHWAALAKAGGTLALYMGKAAAGKLARDLIAEGLDPATPAVAVENATLPQQREVATTLSELPLALAEGAFDGPTLLLIGAALAQIGAQAVPQSEVIPAE</sequence>
<evidence type="ECO:0000256" key="4">
    <source>
        <dbReference type="ARBA" id="ARBA00022603"/>
    </source>
</evidence>
<keyword evidence="9" id="KW-0456">Lyase</keyword>
<reference evidence="20 21" key="1">
    <citation type="submission" date="2017-07" db="EMBL/GenBank/DDBJ databases">
        <title>Elstera cyanobacteriorum sp. nov., a novel bacterium isolated from cyanobacterial aggregates in a eutrophic lake.</title>
        <authorList>
            <person name="Cai H."/>
        </authorList>
    </citation>
    <scope>NUCLEOTIDE SEQUENCE [LARGE SCALE GENOMIC DNA]</scope>
    <source>
        <strain evidence="20 21">TH019</strain>
    </source>
</reference>
<evidence type="ECO:0000256" key="1">
    <source>
        <dbReference type="ARBA" id="ARBA00005010"/>
    </source>
</evidence>
<dbReference type="UniPathway" id="UPA00262">
    <property type="reaction ID" value="UER00211"/>
</dbReference>
<dbReference type="InterPro" id="IPR035996">
    <property type="entry name" value="4pyrrol_Methylase_sf"/>
</dbReference>
<dbReference type="NCBIfam" id="NF007922">
    <property type="entry name" value="PRK10637.1"/>
    <property type="match status" value="1"/>
</dbReference>
<keyword evidence="16" id="KW-0812">Transmembrane</keyword>
<dbReference type="GO" id="GO:0051287">
    <property type="term" value="F:NAD binding"/>
    <property type="evidence" value="ECO:0007669"/>
    <property type="project" value="InterPro"/>
</dbReference>
<accession>A0A255XME9</accession>
<dbReference type="PROSITE" id="PS00839">
    <property type="entry name" value="SUMT_1"/>
    <property type="match status" value="1"/>
</dbReference>
<dbReference type="RefSeq" id="WP_094409644.1">
    <property type="nucleotide sequence ID" value="NZ_BMJZ01000002.1"/>
</dbReference>
<feature type="domain" description="Siroheme synthase central" evidence="19">
    <location>
        <begin position="113"/>
        <end position="139"/>
    </location>
</feature>
<feature type="active site" description="Proton acceptor" evidence="14">
    <location>
        <position position="242"/>
    </location>
</feature>
<evidence type="ECO:0000256" key="15">
    <source>
        <dbReference type="RuleBase" id="RU003960"/>
    </source>
</evidence>
<keyword evidence="4 15" id="KW-0489">Methyltransferase</keyword>
<keyword evidence="21" id="KW-1185">Reference proteome</keyword>
<dbReference type="Pfam" id="PF10414">
    <property type="entry name" value="CysG_dimeriser"/>
    <property type="match status" value="1"/>
</dbReference>
<evidence type="ECO:0000256" key="10">
    <source>
        <dbReference type="ARBA" id="ARBA00023244"/>
    </source>
</evidence>
<dbReference type="GO" id="GO:0009236">
    <property type="term" value="P:cobalamin biosynthetic process"/>
    <property type="evidence" value="ECO:0007669"/>
    <property type="project" value="UniProtKB-KW"/>
</dbReference>
<dbReference type="InterPro" id="IPR006366">
    <property type="entry name" value="CobA/CysG_C"/>
</dbReference>
<evidence type="ECO:0000256" key="12">
    <source>
        <dbReference type="ARBA" id="ARBA00025705"/>
    </source>
</evidence>
<dbReference type="InterPro" id="IPR006367">
    <property type="entry name" value="Sirohaem_synthase_N"/>
</dbReference>
<dbReference type="InterPro" id="IPR019478">
    <property type="entry name" value="Sirohaem_synthase_dimer_dom"/>
</dbReference>
<dbReference type="AlphaFoldDB" id="A0A255XME9"/>
<dbReference type="NCBIfam" id="TIGR01469">
    <property type="entry name" value="cobA_cysG_Cterm"/>
    <property type="match status" value="1"/>
</dbReference>
<organism evidence="20 21">
    <name type="scientific">Elstera cyanobacteriorum</name>
    <dbReference type="NCBI Taxonomy" id="2022747"/>
    <lineage>
        <taxon>Bacteria</taxon>
        <taxon>Pseudomonadati</taxon>
        <taxon>Pseudomonadota</taxon>
        <taxon>Alphaproteobacteria</taxon>
        <taxon>Rhodospirillales</taxon>
        <taxon>Rhodospirillaceae</taxon>
        <taxon>Elstera</taxon>
    </lineage>
</organism>
<evidence type="ECO:0000256" key="3">
    <source>
        <dbReference type="ARBA" id="ARBA00022573"/>
    </source>
</evidence>
<dbReference type="PROSITE" id="PS00840">
    <property type="entry name" value="SUMT_2"/>
    <property type="match status" value="1"/>
</dbReference>
<dbReference type="PIRSF" id="PIRSF036426">
    <property type="entry name" value="Sirohaem_synth"/>
    <property type="match status" value="1"/>
</dbReference>
<dbReference type="SUPFAM" id="SSF51735">
    <property type="entry name" value="NAD(P)-binding Rossmann-fold domains"/>
    <property type="match status" value="1"/>
</dbReference>
<feature type="domain" description="Sirohaem synthase dimerisation" evidence="18">
    <location>
        <begin position="144"/>
        <end position="201"/>
    </location>
</feature>
<comment type="pathway">
    <text evidence="12">Porphyrin-containing compound metabolism; siroheme biosynthesis; precorrin-2 from uroporphyrinogen III: step 1/1.</text>
</comment>
<dbReference type="InterPro" id="IPR037115">
    <property type="entry name" value="Sirohaem_synt_dimer_dom_sf"/>
</dbReference>
<comment type="caution">
    <text evidence="20">The sequence shown here is derived from an EMBL/GenBank/DDBJ whole genome shotgun (WGS) entry which is preliminary data.</text>
</comment>
<evidence type="ECO:0000256" key="13">
    <source>
        <dbReference type="ARBA" id="ARBA00047561"/>
    </source>
</evidence>
<dbReference type="Gene3D" id="3.40.1010.10">
    <property type="entry name" value="Cobalt-precorrin-4 Transmethylase, Domain 1"/>
    <property type="match status" value="1"/>
</dbReference>
<keyword evidence="8" id="KW-0520">NAD</keyword>
<comment type="catalytic activity">
    <reaction evidence="13">
        <text>precorrin-2 + NAD(+) = sirohydrochlorin + NADH + 2 H(+)</text>
        <dbReference type="Rhea" id="RHEA:15613"/>
        <dbReference type="ChEBI" id="CHEBI:15378"/>
        <dbReference type="ChEBI" id="CHEBI:57540"/>
        <dbReference type="ChEBI" id="CHEBI:57945"/>
        <dbReference type="ChEBI" id="CHEBI:58351"/>
        <dbReference type="ChEBI" id="CHEBI:58827"/>
        <dbReference type="EC" id="1.3.1.76"/>
    </reaction>
</comment>
<comment type="similarity">
    <text evidence="2 15">Belongs to the precorrin methyltransferase family.</text>
</comment>
<dbReference type="InterPro" id="IPR028281">
    <property type="entry name" value="Sirohaem_synthase_central"/>
</dbReference>
<dbReference type="GO" id="GO:0032259">
    <property type="term" value="P:methylation"/>
    <property type="evidence" value="ECO:0007669"/>
    <property type="project" value="UniProtKB-KW"/>
</dbReference>
<evidence type="ECO:0000256" key="14">
    <source>
        <dbReference type="PIRSR" id="PIRSR036426-1"/>
    </source>
</evidence>
<evidence type="ECO:0000313" key="20">
    <source>
        <dbReference type="EMBL" id="OYQ18082.1"/>
    </source>
</evidence>